<evidence type="ECO:0000256" key="1">
    <source>
        <dbReference type="ARBA" id="ARBA00007118"/>
    </source>
</evidence>
<feature type="binding site" evidence="8">
    <location>
        <position position="40"/>
    </location>
    <ligand>
        <name>FMN</name>
        <dbReference type="ChEBI" id="CHEBI:58210"/>
        <note>ligand shared between dimeric partners</note>
    </ligand>
</feature>
<dbReference type="InterPro" id="IPR052530">
    <property type="entry name" value="NAD(P)H_nitroreductase"/>
</dbReference>
<keyword evidence="12" id="KW-1185">Reference proteome</keyword>
<feature type="binding site" description="in other chain" evidence="8">
    <location>
        <begin position="10"/>
        <end position="12"/>
    </location>
    <ligand>
        <name>FMN</name>
        <dbReference type="ChEBI" id="CHEBI:58210"/>
        <note>ligand shared between dimeric partners</note>
    </ligand>
</feature>
<reference evidence="11 12" key="1">
    <citation type="journal article" date="2018" name="J. Microbiol.">
        <title>Salicibibacter kimchii gen. nov., sp. nov., a moderately halophilic and alkalitolerant bacterium in the family Bacillaceae, isolated from kimchi.</title>
        <authorList>
            <person name="Jang J.Y."/>
            <person name="Oh Y.J."/>
            <person name="Lim S.K."/>
            <person name="Park H.K."/>
            <person name="Lee C."/>
            <person name="Kim J.Y."/>
            <person name="Lee M.A."/>
            <person name="Choi H.J."/>
        </authorList>
    </citation>
    <scope>NUCLEOTIDE SEQUENCE [LARGE SCALE GENOMIC DNA]</scope>
    <source>
        <strain evidence="11 12">NKC1-1</strain>
    </source>
</reference>
<organism evidence="11 12">
    <name type="scientific">Salicibibacter kimchii</name>
    <dbReference type="NCBI Taxonomy" id="2099786"/>
    <lineage>
        <taxon>Bacteria</taxon>
        <taxon>Bacillati</taxon>
        <taxon>Bacillota</taxon>
        <taxon>Bacilli</taxon>
        <taxon>Bacillales</taxon>
        <taxon>Bacillaceae</taxon>
        <taxon>Salicibibacter</taxon>
    </lineage>
</organism>
<keyword evidence="6 7" id="KW-0520">NAD</keyword>
<comment type="similarity">
    <text evidence="1 7">Belongs to the nitroreductase family.</text>
</comment>
<keyword evidence="4 7" id="KW-0521">NADP</keyword>
<dbReference type="Pfam" id="PF00881">
    <property type="entry name" value="Nitroreductase"/>
    <property type="match status" value="1"/>
</dbReference>
<feature type="region of interest" description="Disordered" evidence="9">
    <location>
        <begin position="69"/>
        <end position="88"/>
    </location>
</feature>
<sequence>METLEAIRTRRSIGKVHPDKPVDKSLIETILEAGMWAPNHHHTEPWNFFVQQGEGRRPLGKTLRKIAVESMDSEEERSDDEQARKLAKKEEKPFRAPVVITVVVEPATKDKVVDIEEYAAAHAAVQNILLAAHSLGLGAIWRSGAPTYHPEMRRLYNVSERGGVVGFIYIGWPASTKKKEQRRQDIEEKTTWMNEDMG</sequence>
<evidence type="ECO:0000256" key="6">
    <source>
        <dbReference type="ARBA" id="ARBA00023027"/>
    </source>
</evidence>
<evidence type="ECO:0000256" key="7">
    <source>
        <dbReference type="PIRNR" id="PIRNR000232"/>
    </source>
</evidence>
<evidence type="ECO:0000256" key="9">
    <source>
        <dbReference type="SAM" id="MobiDB-lite"/>
    </source>
</evidence>
<dbReference type="InterPro" id="IPR000415">
    <property type="entry name" value="Nitroreductase-like"/>
</dbReference>
<dbReference type="InterPro" id="IPR026021">
    <property type="entry name" value="YdjA-like"/>
</dbReference>
<evidence type="ECO:0000256" key="8">
    <source>
        <dbReference type="PIRSR" id="PIRSR000232-1"/>
    </source>
</evidence>
<proteinExistence type="inferred from homology"/>
<accession>A0A345C2Z9</accession>
<evidence type="ECO:0000259" key="10">
    <source>
        <dbReference type="Pfam" id="PF00881"/>
    </source>
</evidence>
<dbReference type="PANTHER" id="PTHR43821">
    <property type="entry name" value="NAD(P)H NITROREDUCTASE YDJA-RELATED"/>
    <property type="match status" value="1"/>
</dbReference>
<evidence type="ECO:0000256" key="2">
    <source>
        <dbReference type="ARBA" id="ARBA00022630"/>
    </source>
</evidence>
<dbReference type="RefSeq" id="WP_114375534.1">
    <property type="nucleotide sequence ID" value="NZ_CP031092.1"/>
</dbReference>
<dbReference type="EMBL" id="CP031092">
    <property type="protein sequence ID" value="AXF57580.1"/>
    <property type="molecule type" value="Genomic_DNA"/>
</dbReference>
<gene>
    <name evidence="11" type="ORF">DT065_17365</name>
</gene>
<dbReference type="Proteomes" id="UP000252100">
    <property type="component" value="Chromosome"/>
</dbReference>
<protein>
    <recommendedName>
        <fullName evidence="7">Putative NAD(P)H nitroreductase</fullName>
        <ecNumber evidence="7">1.-.-.-</ecNumber>
    </recommendedName>
</protein>
<evidence type="ECO:0000256" key="3">
    <source>
        <dbReference type="ARBA" id="ARBA00022643"/>
    </source>
</evidence>
<dbReference type="OrthoDB" id="9804207at2"/>
<dbReference type="AlphaFoldDB" id="A0A345C2Z9"/>
<name>A0A345C2Z9_9BACI</name>
<evidence type="ECO:0000256" key="5">
    <source>
        <dbReference type="ARBA" id="ARBA00023002"/>
    </source>
</evidence>
<keyword evidence="5 7" id="KW-0560">Oxidoreductase</keyword>
<feature type="domain" description="Nitroreductase" evidence="10">
    <location>
        <begin position="7"/>
        <end position="172"/>
    </location>
</feature>
<dbReference type="Gene3D" id="3.40.109.10">
    <property type="entry name" value="NADH Oxidase"/>
    <property type="match status" value="1"/>
</dbReference>
<evidence type="ECO:0000313" key="12">
    <source>
        <dbReference type="Proteomes" id="UP000252100"/>
    </source>
</evidence>
<keyword evidence="3 7" id="KW-0288">FMN</keyword>
<dbReference type="GO" id="GO:0016491">
    <property type="term" value="F:oxidoreductase activity"/>
    <property type="evidence" value="ECO:0007669"/>
    <property type="project" value="UniProtKB-UniRule"/>
</dbReference>
<evidence type="ECO:0000256" key="4">
    <source>
        <dbReference type="ARBA" id="ARBA00022857"/>
    </source>
</evidence>
<keyword evidence="2 7" id="KW-0285">Flavoprotein</keyword>
<comment type="cofactor">
    <cofactor evidence="8">
        <name>FMN</name>
        <dbReference type="ChEBI" id="CHEBI:58210"/>
    </cofactor>
    <text evidence="8">Binds 1 FMN per subunit.</text>
</comment>
<dbReference type="InterPro" id="IPR029479">
    <property type="entry name" value="Nitroreductase"/>
</dbReference>
<dbReference type="CDD" id="cd02135">
    <property type="entry name" value="YdjA-like"/>
    <property type="match status" value="1"/>
</dbReference>
<dbReference type="PANTHER" id="PTHR43821:SF1">
    <property type="entry name" value="NAD(P)H NITROREDUCTASE YDJA-RELATED"/>
    <property type="match status" value="1"/>
</dbReference>
<dbReference type="SUPFAM" id="SSF55469">
    <property type="entry name" value="FMN-dependent nitroreductase-like"/>
    <property type="match status" value="1"/>
</dbReference>
<evidence type="ECO:0000313" key="11">
    <source>
        <dbReference type="EMBL" id="AXF57580.1"/>
    </source>
</evidence>
<dbReference type="KEGG" id="rue:DT065_17365"/>
<dbReference type="EC" id="1.-.-.-" evidence="7"/>
<dbReference type="PIRSF" id="PIRSF000232">
    <property type="entry name" value="YdjA"/>
    <property type="match status" value="1"/>
</dbReference>
<feature type="binding site" description="in other chain" evidence="8">
    <location>
        <begin position="141"/>
        <end position="143"/>
    </location>
    <ligand>
        <name>FMN</name>
        <dbReference type="ChEBI" id="CHEBI:58210"/>
        <note>ligand shared between dimeric partners</note>
    </ligand>
</feature>